<dbReference type="RefSeq" id="WP_119323107.1">
    <property type="nucleotide sequence ID" value="NZ_AP025739.1"/>
</dbReference>
<dbReference type="OrthoDB" id="9812295at2"/>
<keyword evidence="2" id="KW-1185">Reference proteome</keyword>
<dbReference type="InterPro" id="IPR005025">
    <property type="entry name" value="FMN_Rdtase-like_dom"/>
</dbReference>
<dbReference type="FunCoup" id="A0A402D0L3">
    <property type="interactions" value="181"/>
</dbReference>
<dbReference type="EMBL" id="AP025739">
    <property type="protein sequence ID" value="BDI33561.1"/>
    <property type="molecule type" value="Genomic_DNA"/>
</dbReference>
<dbReference type="PANTHER" id="PTHR30543">
    <property type="entry name" value="CHROMATE REDUCTASE"/>
    <property type="match status" value="1"/>
</dbReference>
<gene>
    <name evidence="1" type="ORF">CCAX7_56120</name>
</gene>
<proteinExistence type="predicted"/>
<evidence type="ECO:0000313" key="1">
    <source>
        <dbReference type="EMBL" id="BDI33561.1"/>
    </source>
</evidence>
<dbReference type="GO" id="GO:0005829">
    <property type="term" value="C:cytosol"/>
    <property type="evidence" value="ECO:0007669"/>
    <property type="project" value="TreeGrafter"/>
</dbReference>
<dbReference type="Proteomes" id="UP000287394">
    <property type="component" value="Chromosome"/>
</dbReference>
<dbReference type="GO" id="GO:0016491">
    <property type="term" value="F:oxidoreductase activity"/>
    <property type="evidence" value="ECO:0007669"/>
    <property type="project" value="InterPro"/>
</dbReference>
<dbReference type="Gene3D" id="3.40.50.360">
    <property type="match status" value="1"/>
</dbReference>
<evidence type="ECO:0000313" key="2">
    <source>
        <dbReference type="Proteomes" id="UP000287394"/>
    </source>
</evidence>
<dbReference type="PANTHER" id="PTHR30543:SF21">
    <property type="entry name" value="NAD(P)H-DEPENDENT FMN REDUCTASE LOT6"/>
    <property type="match status" value="1"/>
</dbReference>
<sequence>MNILAISGSLRQGSSNTTLLHAAAALAPEGVTISLYERLGEIPPFNPDLDDHAPASVQHFRDALRDADAVLICSPEYAHGVSGVMKNALDWTVSTGVFTQKPVALLNAAPWATFAHGQLKETIKTMDAHIVEQACVAVRILPKNLDVSGMVASPEIADTLRAALAALIG</sequence>
<dbReference type="InterPro" id="IPR029039">
    <property type="entry name" value="Flavoprotein-like_sf"/>
</dbReference>
<accession>A0A402D0L3</accession>
<reference evidence="1 2" key="1">
    <citation type="journal article" date="2019" name="Int. J. Syst. Evol. Microbiol.">
        <title>Capsulimonas corticalis gen. nov., sp. nov., an aerobic capsulated bacterium, of a novel bacterial order, Capsulimonadales ord. nov., of the class Armatimonadia of the phylum Armatimonadetes.</title>
        <authorList>
            <person name="Li J."/>
            <person name="Kudo C."/>
            <person name="Tonouchi A."/>
        </authorList>
    </citation>
    <scope>NUCLEOTIDE SEQUENCE [LARGE SCALE GENOMIC DNA]</scope>
    <source>
        <strain evidence="1 2">AX-7</strain>
    </source>
</reference>
<dbReference type="SUPFAM" id="SSF52218">
    <property type="entry name" value="Flavoproteins"/>
    <property type="match status" value="1"/>
</dbReference>
<dbReference type="KEGG" id="ccot:CCAX7_56120"/>
<organism evidence="1 2">
    <name type="scientific">Capsulimonas corticalis</name>
    <dbReference type="NCBI Taxonomy" id="2219043"/>
    <lineage>
        <taxon>Bacteria</taxon>
        <taxon>Bacillati</taxon>
        <taxon>Armatimonadota</taxon>
        <taxon>Armatimonadia</taxon>
        <taxon>Capsulimonadales</taxon>
        <taxon>Capsulimonadaceae</taxon>
        <taxon>Capsulimonas</taxon>
    </lineage>
</organism>
<protein>
    <submittedName>
        <fullName evidence="1">Uncharacterized protein</fullName>
    </submittedName>
</protein>
<dbReference type="InterPro" id="IPR050712">
    <property type="entry name" value="NAD(P)H-dep_reductase"/>
</dbReference>
<dbReference type="GO" id="GO:0010181">
    <property type="term" value="F:FMN binding"/>
    <property type="evidence" value="ECO:0007669"/>
    <property type="project" value="TreeGrafter"/>
</dbReference>
<dbReference type="AlphaFoldDB" id="A0A402D0L3"/>
<name>A0A402D0L3_9BACT</name>
<dbReference type="Pfam" id="PF03358">
    <property type="entry name" value="FMN_red"/>
    <property type="match status" value="1"/>
</dbReference>